<dbReference type="AlphaFoldDB" id="A0A814TVB8"/>
<gene>
    <name evidence="7" type="ORF">JYZ213_LOCUS24891</name>
</gene>
<keyword evidence="3 5" id="KW-1133">Transmembrane helix</keyword>
<evidence type="ECO:0000256" key="1">
    <source>
        <dbReference type="ARBA" id="ARBA00004370"/>
    </source>
</evidence>
<dbReference type="InterPro" id="IPR017452">
    <property type="entry name" value="GPCR_Rhodpsn_7TM"/>
</dbReference>
<feature type="domain" description="G-protein coupled receptors family 1 profile" evidence="6">
    <location>
        <begin position="28"/>
        <end position="275"/>
    </location>
</feature>
<dbReference type="Proteomes" id="UP000663845">
    <property type="component" value="Unassembled WGS sequence"/>
</dbReference>
<feature type="transmembrane region" description="Helical" evidence="5">
    <location>
        <begin position="171"/>
        <end position="192"/>
    </location>
</feature>
<name>A0A814TVB8_9BILA</name>
<evidence type="ECO:0000259" key="6">
    <source>
        <dbReference type="PROSITE" id="PS50262"/>
    </source>
</evidence>
<comment type="subcellular location">
    <subcellularLocation>
        <location evidence="1">Membrane</location>
    </subcellularLocation>
</comment>
<evidence type="ECO:0000256" key="3">
    <source>
        <dbReference type="ARBA" id="ARBA00022989"/>
    </source>
</evidence>
<protein>
    <recommendedName>
        <fullName evidence="6">G-protein coupled receptors family 1 profile domain-containing protein</fullName>
    </recommendedName>
</protein>
<evidence type="ECO:0000313" key="7">
    <source>
        <dbReference type="EMBL" id="CAF1165289.1"/>
    </source>
</evidence>
<evidence type="ECO:0000256" key="2">
    <source>
        <dbReference type="ARBA" id="ARBA00022692"/>
    </source>
</evidence>
<proteinExistence type="predicted"/>
<accession>A0A814TVB8</accession>
<reference evidence="7" key="1">
    <citation type="submission" date="2021-02" db="EMBL/GenBank/DDBJ databases">
        <authorList>
            <person name="Nowell W R."/>
        </authorList>
    </citation>
    <scope>NUCLEOTIDE SEQUENCE</scope>
</reference>
<comment type="caution">
    <text evidence="7">The sequence shown here is derived from an EMBL/GenBank/DDBJ whole genome shotgun (WGS) entry which is preliminary data.</text>
</comment>
<feature type="transmembrane region" description="Helical" evidence="5">
    <location>
        <begin position="212"/>
        <end position="236"/>
    </location>
</feature>
<organism evidence="7 8">
    <name type="scientific">Adineta steineri</name>
    <dbReference type="NCBI Taxonomy" id="433720"/>
    <lineage>
        <taxon>Eukaryota</taxon>
        <taxon>Metazoa</taxon>
        <taxon>Spiralia</taxon>
        <taxon>Gnathifera</taxon>
        <taxon>Rotifera</taxon>
        <taxon>Eurotatoria</taxon>
        <taxon>Bdelloidea</taxon>
        <taxon>Adinetida</taxon>
        <taxon>Adinetidae</taxon>
        <taxon>Adineta</taxon>
    </lineage>
</organism>
<dbReference type="PANTHER" id="PTHR46641">
    <property type="entry name" value="FMRFAMIDE RECEPTOR-RELATED"/>
    <property type="match status" value="1"/>
</dbReference>
<keyword evidence="4 5" id="KW-0472">Membrane</keyword>
<sequence length="310" mass="35776">MAVTNLPFVQQNMIRYGMSIYFALGLAGNICNCVMFTRPLYRRAPSTVYHLCFSIFAIFHLIWSITPQLITLNYPDPQKQLILYCKMRLYGSHVLALYLRYTIAWACMDRFFATRVDIRLRSLSSVKVAVMLIFITSIVCPLVAIHIPILMNIINNICGMPGLYKLIYPFYQIPAISILPAVLMITFSSLTIRSLHQRHTSLVHAKKRDRHLLRMVIAEVVMVVITSIPDSANLIYGVATHDVVNKSAQRLEIESFISFFTQFTIYMISASPFYLFISVSKPYRKEFINTMIKCQTKYMKRPNRIMHSTT</sequence>
<feature type="transmembrane region" description="Helical" evidence="5">
    <location>
        <begin position="48"/>
        <end position="70"/>
    </location>
</feature>
<evidence type="ECO:0000256" key="4">
    <source>
        <dbReference type="ARBA" id="ARBA00023136"/>
    </source>
</evidence>
<dbReference type="EMBL" id="CAJNOG010000311">
    <property type="protein sequence ID" value="CAF1165289.1"/>
    <property type="molecule type" value="Genomic_DNA"/>
</dbReference>
<feature type="transmembrane region" description="Helical" evidence="5">
    <location>
        <begin position="128"/>
        <end position="151"/>
    </location>
</feature>
<dbReference type="PROSITE" id="PS50262">
    <property type="entry name" value="G_PROTEIN_RECEP_F1_2"/>
    <property type="match status" value="1"/>
</dbReference>
<evidence type="ECO:0000256" key="5">
    <source>
        <dbReference type="SAM" id="Phobius"/>
    </source>
</evidence>
<dbReference type="GO" id="GO:0016020">
    <property type="term" value="C:membrane"/>
    <property type="evidence" value="ECO:0007669"/>
    <property type="project" value="UniProtKB-SubCell"/>
</dbReference>
<dbReference type="Gene3D" id="1.20.1070.10">
    <property type="entry name" value="Rhodopsin 7-helix transmembrane proteins"/>
    <property type="match status" value="1"/>
</dbReference>
<feature type="transmembrane region" description="Helical" evidence="5">
    <location>
        <begin position="256"/>
        <end position="277"/>
    </location>
</feature>
<feature type="transmembrane region" description="Helical" evidence="5">
    <location>
        <begin position="90"/>
        <end position="108"/>
    </location>
</feature>
<evidence type="ECO:0000313" key="8">
    <source>
        <dbReference type="Proteomes" id="UP000663845"/>
    </source>
</evidence>
<dbReference type="InterPro" id="IPR052954">
    <property type="entry name" value="GPCR-Ligand_Int"/>
</dbReference>
<dbReference type="SUPFAM" id="SSF81321">
    <property type="entry name" value="Family A G protein-coupled receptor-like"/>
    <property type="match status" value="1"/>
</dbReference>
<keyword evidence="2 5" id="KW-0812">Transmembrane</keyword>
<dbReference type="PANTHER" id="PTHR46641:SF18">
    <property type="entry name" value="G-PROTEIN COUPLED RECEPTORS FAMILY 1 PROFILE DOMAIN-CONTAINING PROTEIN"/>
    <property type="match status" value="1"/>
</dbReference>
<feature type="transmembrane region" description="Helical" evidence="5">
    <location>
        <begin position="20"/>
        <end position="41"/>
    </location>
</feature>